<protein>
    <recommendedName>
        <fullName evidence="4">RING-type domain-containing protein</fullName>
    </recommendedName>
</protein>
<evidence type="ECO:0000313" key="3">
    <source>
        <dbReference type="Proteomes" id="UP000005240"/>
    </source>
</evidence>
<dbReference type="AlphaFoldDB" id="A0A180GDQ7"/>
<proteinExistence type="predicted"/>
<keyword evidence="3" id="KW-1185">Reference proteome</keyword>
<evidence type="ECO:0000313" key="2">
    <source>
        <dbReference type="EnsemblFungi" id="PTTG_28227-t43_1-p1"/>
    </source>
</evidence>
<reference evidence="2" key="4">
    <citation type="submission" date="2025-05" db="UniProtKB">
        <authorList>
            <consortium name="EnsemblFungi"/>
        </authorList>
    </citation>
    <scope>IDENTIFICATION</scope>
    <source>
        <strain evidence="2">isolate 1-1 / race 1 (BBBD)</strain>
    </source>
</reference>
<organism evidence="1">
    <name type="scientific">Puccinia triticina (isolate 1-1 / race 1 (BBBD))</name>
    <name type="common">Brown leaf rust fungus</name>
    <dbReference type="NCBI Taxonomy" id="630390"/>
    <lineage>
        <taxon>Eukaryota</taxon>
        <taxon>Fungi</taxon>
        <taxon>Dikarya</taxon>
        <taxon>Basidiomycota</taxon>
        <taxon>Pucciniomycotina</taxon>
        <taxon>Pucciniomycetes</taxon>
        <taxon>Pucciniales</taxon>
        <taxon>Pucciniaceae</taxon>
        <taxon>Puccinia</taxon>
    </lineage>
</organism>
<name>A0A180GDQ7_PUCT1</name>
<dbReference type="Proteomes" id="UP000005240">
    <property type="component" value="Unassembled WGS sequence"/>
</dbReference>
<accession>A0A180GDQ7</accession>
<gene>
    <name evidence="1" type="ORF">PTTG_28227</name>
</gene>
<dbReference type="STRING" id="630390.A0A180GDQ7"/>
<reference evidence="1" key="2">
    <citation type="submission" date="2016-05" db="EMBL/GenBank/DDBJ databases">
        <title>Comparative analysis highlights variable genome content of wheat rusts and divergence of the mating loci.</title>
        <authorList>
            <person name="Cuomo C.A."/>
            <person name="Bakkeren G."/>
            <person name="Szabo L."/>
            <person name="Khalil H."/>
            <person name="Joly D."/>
            <person name="Goldberg J."/>
            <person name="Young S."/>
            <person name="Zeng Q."/>
            <person name="Fellers J."/>
        </authorList>
    </citation>
    <scope>NUCLEOTIDE SEQUENCE [LARGE SCALE GENOMIC DNA]</scope>
    <source>
        <strain evidence="1">1-1 BBBD Race 1</strain>
    </source>
</reference>
<reference evidence="2 3" key="3">
    <citation type="journal article" date="2017" name="G3 (Bethesda)">
        <title>Comparative analysis highlights variable genome content of wheat rusts and divergence of the mating loci.</title>
        <authorList>
            <person name="Cuomo C.A."/>
            <person name="Bakkeren G."/>
            <person name="Khalil H.B."/>
            <person name="Panwar V."/>
            <person name="Joly D."/>
            <person name="Linning R."/>
            <person name="Sakthikumar S."/>
            <person name="Song X."/>
            <person name="Adiconis X."/>
            <person name="Fan L."/>
            <person name="Goldberg J.M."/>
            <person name="Levin J.Z."/>
            <person name="Young S."/>
            <person name="Zeng Q."/>
            <person name="Anikster Y."/>
            <person name="Bruce M."/>
            <person name="Wang M."/>
            <person name="Yin C."/>
            <person name="McCallum B."/>
            <person name="Szabo L.J."/>
            <person name="Hulbert S."/>
            <person name="Chen X."/>
            <person name="Fellers J.P."/>
        </authorList>
    </citation>
    <scope>NUCLEOTIDE SEQUENCE</scope>
    <source>
        <strain evidence="3">Isolate 1-1 / race 1 (BBBD)</strain>
        <strain evidence="2">isolate 1-1 / race 1 (BBBD)</strain>
    </source>
</reference>
<sequence>MNQEILVSTGEVSSDLAHADAFGSPEDFAEALDHLMESARAAALAKRRKQVQELLNSFSNTTAATLTLGEDGTASECTICKEDLSQVRQTVVQLPCHPSNLFHRDCIKNRTQAALYADLDSNYHLRRTRNPLVKLAERHSSVVSFSSTNV</sequence>
<dbReference type="EMBL" id="ADAS02000096">
    <property type="protein sequence ID" value="OAV90669.1"/>
    <property type="molecule type" value="Genomic_DNA"/>
</dbReference>
<dbReference type="Gene3D" id="3.30.40.10">
    <property type="entry name" value="Zinc/RING finger domain, C3HC4 (zinc finger)"/>
    <property type="match status" value="1"/>
</dbReference>
<reference evidence="1" key="1">
    <citation type="submission" date="2009-11" db="EMBL/GenBank/DDBJ databases">
        <authorList>
            <consortium name="The Broad Institute Genome Sequencing Platform"/>
            <person name="Ward D."/>
            <person name="Feldgarden M."/>
            <person name="Earl A."/>
            <person name="Young S.K."/>
            <person name="Zeng Q."/>
            <person name="Koehrsen M."/>
            <person name="Alvarado L."/>
            <person name="Berlin A."/>
            <person name="Bochicchio J."/>
            <person name="Borenstein D."/>
            <person name="Chapman S.B."/>
            <person name="Chen Z."/>
            <person name="Engels R."/>
            <person name="Freedman E."/>
            <person name="Gellesch M."/>
            <person name="Goldberg J."/>
            <person name="Griggs A."/>
            <person name="Gujja S."/>
            <person name="Heilman E."/>
            <person name="Heiman D."/>
            <person name="Hepburn T."/>
            <person name="Howarth C."/>
            <person name="Jen D."/>
            <person name="Larson L."/>
            <person name="Lewis B."/>
            <person name="Mehta T."/>
            <person name="Park D."/>
            <person name="Pearson M."/>
            <person name="Roberts A."/>
            <person name="Saif S."/>
            <person name="Shea T."/>
            <person name="Shenoy N."/>
            <person name="Sisk P."/>
            <person name="Stolte C."/>
            <person name="Sykes S."/>
            <person name="Thomson T."/>
            <person name="Walk T."/>
            <person name="White J."/>
            <person name="Yandava C."/>
            <person name="Izard J."/>
            <person name="Baranova O.V."/>
            <person name="Blanton J.M."/>
            <person name="Tanner A.C."/>
            <person name="Dewhirst F.E."/>
            <person name="Haas B."/>
            <person name="Nusbaum C."/>
            <person name="Birren B."/>
        </authorList>
    </citation>
    <scope>NUCLEOTIDE SEQUENCE [LARGE SCALE GENOMIC DNA]</scope>
    <source>
        <strain evidence="1">1-1 BBBD Race 1</strain>
    </source>
</reference>
<evidence type="ECO:0000313" key="1">
    <source>
        <dbReference type="EMBL" id="OAV90669.1"/>
    </source>
</evidence>
<evidence type="ECO:0008006" key="4">
    <source>
        <dbReference type="Google" id="ProtNLM"/>
    </source>
</evidence>
<dbReference type="VEuPathDB" id="FungiDB:PTTG_28227"/>
<dbReference type="EnsemblFungi" id="PTTG_28227-t43_1">
    <property type="protein sequence ID" value="PTTG_28227-t43_1-p1"/>
    <property type="gene ID" value="PTTG_28227"/>
</dbReference>
<dbReference type="InterPro" id="IPR013083">
    <property type="entry name" value="Znf_RING/FYVE/PHD"/>
</dbReference>
<dbReference type="SUPFAM" id="SSF57850">
    <property type="entry name" value="RING/U-box"/>
    <property type="match status" value="1"/>
</dbReference>